<dbReference type="Proteomes" id="UP000887159">
    <property type="component" value="Unassembled WGS sequence"/>
</dbReference>
<organism evidence="2 3">
    <name type="scientific">Trichonephila clavipes</name>
    <name type="common">Golden silk orbweaver</name>
    <name type="synonym">Nephila clavipes</name>
    <dbReference type="NCBI Taxonomy" id="2585209"/>
    <lineage>
        <taxon>Eukaryota</taxon>
        <taxon>Metazoa</taxon>
        <taxon>Ecdysozoa</taxon>
        <taxon>Arthropoda</taxon>
        <taxon>Chelicerata</taxon>
        <taxon>Arachnida</taxon>
        <taxon>Araneae</taxon>
        <taxon>Araneomorphae</taxon>
        <taxon>Entelegynae</taxon>
        <taxon>Araneoidea</taxon>
        <taxon>Nephilidae</taxon>
        <taxon>Trichonephila</taxon>
    </lineage>
</organism>
<evidence type="ECO:0000313" key="3">
    <source>
        <dbReference type="Proteomes" id="UP000887159"/>
    </source>
</evidence>
<keyword evidence="3" id="KW-1185">Reference proteome</keyword>
<name>A0A8X6SDM4_TRICX</name>
<feature type="compositionally biased region" description="Polar residues" evidence="1">
    <location>
        <begin position="95"/>
        <end position="118"/>
    </location>
</feature>
<evidence type="ECO:0000256" key="1">
    <source>
        <dbReference type="SAM" id="MobiDB-lite"/>
    </source>
</evidence>
<comment type="caution">
    <text evidence="2">The sequence shown here is derived from an EMBL/GenBank/DDBJ whole genome shotgun (WGS) entry which is preliminary data.</text>
</comment>
<accession>A0A8X6SDM4</accession>
<reference evidence="2" key="1">
    <citation type="submission" date="2020-08" db="EMBL/GenBank/DDBJ databases">
        <title>Multicomponent nature underlies the extraordinary mechanical properties of spider dragline silk.</title>
        <authorList>
            <person name="Kono N."/>
            <person name="Nakamura H."/>
            <person name="Mori M."/>
            <person name="Yoshida Y."/>
            <person name="Ohtoshi R."/>
            <person name="Malay A.D."/>
            <person name="Moran D.A.P."/>
            <person name="Tomita M."/>
            <person name="Numata K."/>
            <person name="Arakawa K."/>
        </authorList>
    </citation>
    <scope>NUCLEOTIDE SEQUENCE</scope>
</reference>
<feature type="region of interest" description="Disordered" evidence="1">
    <location>
        <begin position="87"/>
        <end position="118"/>
    </location>
</feature>
<proteinExistence type="predicted"/>
<evidence type="ECO:0000313" key="2">
    <source>
        <dbReference type="EMBL" id="GFY11639.1"/>
    </source>
</evidence>
<sequence>MPSPGFEPRPYGTAVSVTNLIPDGRLKVHSTETWNRTGDQYTFSLTLSQLSYFVTRTNLRGWEKIPDRRLSGTAAALSTPLFTLRSHRSCAPARRNSTPLGGAPTDQSQHPILASESN</sequence>
<dbReference type="EMBL" id="BMAU01021306">
    <property type="protein sequence ID" value="GFY11639.1"/>
    <property type="molecule type" value="Genomic_DNA"/>
</dbReference>
<protein>
    <submittedName>
        <fullName evidence="2">Uncharacterized protein</fullName>
    </submittedName>
</protein>
<dbReference type="AlphaFoldDB" id="A0A8X6SDM4"/>
<gene>
    <name evidence="2" type="ORF">TNCV_4231081</name>
</gene>